<evidence type="ECO:0000313" key="3">
    <source>
        <dbReference type="Proteomes" id="UP000434475"/>
    </source>
</evidence>
<dbReference type="EMBL" id="WKPR01000016">
    <property type="protein sequence ID" value="MSB20841.1"/>
    <property type="molecule type" value="Genomic_DNA"/>
</dbReference>
<comment type="caution">
    <text evidence="2">The sequence shown here is derived from an EMBL/GenBank/DDBJ whole genome shotgun (WGS) entry which is preliminary data.</text>
</comment>
<reference evidence="2 3" key="1">
    <citation type="journal article" date="2019" name="Nat. Med.">
        <title>A library of human gut bacterial isolates paired with longitudinal multiomics data enables mechanistic microbiome research.</title>
        <authorList>
            <person name="Poyet M."/>
            <person name="Groussin M."/>
            <person name="Gibbons S.M."/>
            <person name="Avila-Pacheco J."/>
            <person name="Jiang X."/>
            <person name="Kearney S.M."/>
            <person name="Perrotta A.R."/>
            <person name="Berdy B."/>
            <person name="Zhao S."/>
            <person name="Lieberman T.D."/>
            <person name="Swanson P.K."/>
            <person name="Smith M."/>
            <person name="Roesemann S."/>
            <person name="Alexander J.E."/>
            <person name="Rich S.A."/>
            <person name="Livny J."/>
            <person name="Vlamakis H."/>
            <person name="Clish C."/>
            <person name="Bullock K."/>
            <person name="Deik A."/>
            <person name="Scott J."/>
            <person name="Pierce K.A."/>
            <person name="Xavier R.J."/>
            <person name="Alm E.J."/>
        </authorList>
    </citation>
    <scope>NUCLEOTIDE SEQUENCE [LARGE SCALE GENOMIC DNA]</scope>
    <source>
        <strain evidence="2 3">BIOML-A2</strain>
    </source>
</reference>
<name>A0A174P1Q2_FLAPL</name>
<dbReference type="SUPFAM" id="SSF56300">
    <property type="entry name" value="Metallo-dependent phosphatases"/>
    <property type="match status" value="1"/>
</dbReference>
<dbReference type="Gene3D" id="3.60.21.10">
    <property type="match status" value="1"/>
</dbReference>
<proteinExistence type="predicted"/>
<protein>
    <submittedName>
        <fullName evidence="2">Metallophosphatase</fullName>
    </submittedName>
</protein>
<dbReference type="Proteomes" id="UP000434475">
    <property type="component" value="Unassembled WGS sequence"/>
</dbReference>
<evidence type="ECO:0000259" key="1">
    <source>
        <dbReference type="Pfam" id="PF00149"/>
    </source>
</evidence>
<accession>A0A174P1Q2</accession>
<dbReference type="InterPro" id="IPR004843">
    <property type="entry name" value="Calcineurin-like_PHP"/>
</dbReference>
<dbReference type="GO" id="GO:0016787">
    <property type="term" value="F:hydrolase activity"/>
    <property type="evidence" value="ECO:0007669"/>
    <property type="project" value="InterPro"/>
</dbReference>
<gene>
    <name evidence="2" type="ORF">GKE97_15130</name>
</gene>
<sequence>MAIYITGDTHGDFQRFGSKYFPQQKEMSREDYVVIAGDFGGLWDGSQKDQYWLDWLNKKPFTTLFVDGNHENFDLLNTLPEKEWNGGRVHVVREHVLHLMRGQVFDFGGLTWFTMGGAASHDIQDGVLDPAAPDFEHRYWLMRRMRSMFRVKGVSWWAEEMPSQAEYQEALANLERVNWTVDCVLTHCAPSGAVRKLNPSYGTDELTDFLEAISQRCQFAYWFFGHYHENRIIDQKYILQWEKISELSF</sequence>
<dbReference type="RefSeq" id="WP_025543771.1">
    <property type="nucleotide sequence ID" value="NZ_JAJCIK010000013.1"/>
</dbReference>
<dbReference type="InterPro" id="IPR029052">
    <property type="entry name" value="Metallo-depent_PP-like"/>
</dbReference>
<dbReference type="CDD" id="cd00838">
    <property type="entry name" value="MPP_superfamily"/>
    <property type="match status" value="1"/>
</dbReference>
<dbReference type="Pfam" id="PF00149">
    <property type="entry name" value="Metallophos"/>
    <property type="match status" value="1"/>
</dbReference>
<feature type="domain" description="Calcineurin-like phosphoesterase" evidence="1">
    <location>
        <begin position="1"/>
        <end position="229"/>
    </location>
</feature>
<evidence type="ECO:0000313" key="2">
    <source>
        <dbReference type="EMBL" id="MSB20841.1"/>
    </source>
</evidence>
<organism evidence="2 3">
    <name type="scientific">Flavonifractor plautii</name>
    <name type="common">Fusobacterium plautii</name>
    <dbReference type="NCBI Taxonomy" id="292800"/>
    <lineage>
        <taxon>Bacteria</taxon>
        <taxon>Bacillati</taxon>
        <taxon>Bacillota</taxon>
        <taxon>Clostridia</taxon>
        <taxon>Eubacteriales</taxon>
        <taxon>Oscillospiraceae</taxon>
        <taxon>Flavonifractor</taxon>
    </lineage>
</organism>
<dbReference type="AlphaFoldDB" id="A0A174P1Q2"/>